<feature type="domain" description="Calcineurin-like phosphoesterase" evidence="1">
    <location>
        <begin position="54"/>
        <end position="246"/>
    </location>
</feature>
<dbReference type="GeneID" id="27700434"/>
<dbReference type="OrthoDB" id="630188at2759"/>
<keyword evidence="3" id="KW-1185">Reference proteome</keyword>
<evidence type="ECO:0000313" key="3">
    <source>
        <dbReference type="Proteomes" id="UP000053789"/>
    </source>
</evidence>
<accession>A0A0D2HLC6</accession>
<organism evidence="2 3">
    <name type="scientific">Cladophialophora bantiana (strain ATCC 10958 / CBS 173.52 / CDC B-1940 / NIH 8579)</name>
    <name type="common">Xylohypha bantiana</name>
    <dbReference type="NCBI Taxonomy" id="1442370"/>
    <lineage>
        <taxon>Eukaryota</taxon>
        <taxon>Fungi</taxon>
        <taxon>Dikarya</taxon>
        <taxon>Ascomycota</taxon>
        <taxon>Pezizomycotina</taxon>
        <taxon>Eurotiomycetes</taxon>
        <taxon>Chaetothyriomycetidae</taxon>
        <taxon>Chaetothyriales</taxon>
        <taxon>Herpotrichiellaceae</taxon>
        <taxon>Cladophialophora</taxon>
    </lineage>
</organism>
<proteinExistence type="predicted"/>
<dbReference type="GO" id="GO:0016787">
    <property type="term" value="F:hydrolase activity"/>
    <property type="evidence" value="ECO:0007669"/>
    <property type="project" value="InterPro"/>
</dbReference>
<dbReference type="CDD" id="cd07379">
    <property type="entry name" value="MPP_239FB"/>
    <property type="match status" value="1"/>
</dbReference>
<reference evidence="2" key="1">
    <citation type="submission" date="2015-01" db="EMBL/GenBank/DDBJ databases">
        <title>The Genome Sequence of Cladophialophora bantiana CBS 173.52.</title>
        <authorList>
            <consortium name="The Broad Institute Genomics Platform"/>
            <person name="Cuomo C."/>
            <person name="de Hoog S."/>
            <person name="Gorbushina A."/>
            <person name="Stielow B."/>
            <person name="Teixiera M."/>
            <person name="Abouelleil A."/>
            <person name="Chapman S.B."/>
            <person name="Priest M."/>
            <person name="Young S.K."/>
            <person name="Wortman J."/>
            <person name="Nusbaum C."/>
            <person name="Birren B."/>
        </authorList>
    </citation>
    <scope>NUCLEOTIDE SEQUENCE [LARGE SCALE GENOMIC DNA]</scope>
    <source>
        <strain evidence="2">CBS 173.52</strain>
    </source>
</reference>
<dbReference type="InterPro" id="IPR004843">
    <property type="entry name" value="Calcineurin-like_PHP"/>
</dbReference>
<dbReference type="PANTHER" id="PTHR12905">
    <property type="entry name" value="METALLOPHOSPHOESTERASE"/>
    <property type="match status" value="1"/>
</dbReference>
<dbReference type="EMBL" id="KN846990">
    <property type="protein sequence ID" value="KIW91540.1"/>
    <property type="molecule type" value="Genomic_DNA"/>
</dbReference>
<dbReference type="Proteomes" id="UP000053789">
    <property type="component" value="Unassembled WGS sequence"/>
</dbReference>
<dbReference type="VEuPathDB" id="FungiDB:Z519_07506"/>
<evidence type="ECO:0000259" key="1">
    <source>
        <dbReference type="Pfam" id="PF00149"/>
    </source>
</evidence>
<dbReference type="SUPFAM" id="SSF56300">
    <property type="entry name" value="Metallo-dependent phosphatases"/>
    <property type="match status" value="1"/>
</dbReference>
<dbReference type="HOGENOM" id="CLU_041441_3_0_1"/>
<protein>
    <recommendedName>
        <fullName evidence="1">Calcineurin-like phosphoesterase domain-containing protein</fullName>
    </recommendedName>
</protein>
<gene>
    <name evidence="2" type="ORF">Z519_07506</name>
</gene>
<dbReference type="InterPro" id="IPR029052">
    <property type="entry name" value="Metallo-depent_PP-like"/>
</dbReference>
<dbReference type="InterPro" id="IPR051693">
    <property type="entry name" value="UPF0046_metallophosphoest"/>
</dbReference>
<evidence type="ECO:0000313" key="2">
    <source>
        <dbReference type="EMBL" id="KIW91540.1"/>
    </source>
</evidence>
<dbReference type="RefSeq" id="XP_016618209.1">
    <property type="nucleotide sequence ID" value="XM_016765240.1"/>
</dbReference>
<dbReference type="Gene3D" id="3.60.21.10">
    <property type="match status" value="1"/>
</dbReference>
<dbReference type="AlphaFoldDB" id="A0A0D2HLC6"/>
<sequence length="344" mass="38746">MGLFSPPDSPFAPPSLIYQLIYHPVTTCFTFFHHILLYLRGPSYITPKHKIPIRVVCLSDTHSQIPRTAIPKGDLLIHSGDLTNTGSLSSIQQTIDWLKTLQKPWHGSSDGFRHIVVVAGNHDSYFDERCRSAQDKSRAYRQLDWGKIHYLQHTSVTLRFPGGRLLNVYGAPQIPKCGGSEFAFQYNRGQDAWSGTIPDDVDVLVTHNPPKWHLDLPTSGGLGDEFELKEVWRVKPTLHAFGHIHSGHGVDPVWWDDSQHAFEEFLAAAYNKPAETPASHRVPLTELLDVPLWVKGLRCIMADVRGLMWTRLWGGARQGGYMINGSLAYQTTTRLSNKPRVVDL</sequence>
<dbReference type="Pfam" id="PF00149">
    <property type="entry name" value="Metallophos"/>
    <property type="match status" value="1"/>
</dbReference>
<name>A0A0D2HLC6_CLAB1</name>
<dbReference type="PANTHER" id="PTHR12905:SF18">
    <property type="entry name" value="ESTER HYDROLASE, PUTATIVE (AFU_ORTHOLOGUE AFUA_4G03130)-RELATED"/>
    <property type="match status" value="1"/>
</dbReference>